<evidence type="ECO:0000256" key="1">
    <source>
        <dbReference type="ARBA" id="ARBA00002486"/>
    </source>
</evidence>
<comment type="caution">
    <text evidence="4">The sequence shown here is derived from an EMBL/GenBank/DDBJ whole genome shotgun (WGS) entry which is preliminary data.</text>
</comment>
<dbReference type="RefSeq" id="WP_138405244.1">
    <property type="nucleotide sequence ID" value="NZ_VBSP01000045.1"/>
</dbReference>
<dbReference type="AlphaFoldDB" id="A0A5R9DV69"/>
<dbReference type="SUPFAM" id="SSF46785">
    <property type="entry name" value="Winged helix' DNA-binding domain"/>
    <property type="match status" value="1"/>
</dbReference>
<reference evidence="4 5" key="1">
    <citation type="submission" date="2019-05" db="EMBL/GenBank/DDBJ databases">
        <title>The metagenome of a microbial culture collection derived from dairy environment covers the genomic content of the human microbiome.</title>
        <authorList>
            <person name="Roder T."/>
            <person name="Wuthrich D."/>
            <person name="Sattari Z."/>
            <person name="Von Ah U."/>
            <person name="Bar C."/>
            <person name="Ronchi F."/>
            <person name="Macpherson A.J."/>
            <person name="Ganal-Vonarburg S.C."/>
            <person name="Bruggmann R."/>
            <person name="Vergeres G."/>
        </authorList>
    </citation>
    <scope>NUCLEOTIDE SEQUENCE [LARGE SCALE GENOMIC DNA]</scope>
    <source>
        <strain evidence="4 5">FAM 24227</strain>
    </source>
</reference>
<keyword evidence="3" id="KW-0119">Carbohydrate metabolism</keyword>
<dbReference type="GO" id="GO:0042732">
    <property type="term" value="P:D-xylose metabolic process"/>
    <property type="evidence" value="ECO:0007669"/>
    <property type="project" value="UniProtKB-KW"/>
</dbReference>
<dbReference type="InterPro" id="IPR043129">
    <property type="entry name" value="ATPase_NBD"/>
</dbReference>
<dbReference type="PROSITE" id="PS01125">
    <property type="entry name" value="ROK"/>
    <property type="match status" value="1"/>
</dbReference>
<evidence type="ECO:0000313" key="4">
    <source>
        <dbReference type="EMBL" id="TLQ39863.1"/>
    </source>
</evidence>
<sequence>MVSDKFNIRKQNESMLLKKIIDEQNISRADLSKLTGLNKASVSTITKDLIENNFVFEIGTGNSSSVGGRKPVLLEFNPKVATVIAIDVGINYIYGIHSYLNGEEISWFEETDITISKENVLNLINKAIEVLTKKTDLEVVSLAIGVHGVVNNNDIYFTPYYDLTDLNLIEELTKLYDYPIFIENEANLVALGAYCFGLEAHSLVGLSIHSGIGAGIVNDGLLQKGQYGEAGEVGHTILFPGGEKCPCGNLGCFEQYASTEILFNKIKGILNLNYINSLLVKKEYYNNNKEVVKTLEENAYLLSIGINNISSFLNPQTIIINSPIYNIIPELIDQVKSNLSGQFSNKINIKPSALGKKSIVYGGVALASQNFLNINKLKFI</sequence>
<comment type="function">
    <text evidence="1">Transcriptional repressor of xylose-utilizing enzymes.</text>
</comment>
<dbReference type="CDD" id="cd24077">
    <property type="entry name" value="ASKHA_ATPase_ROK_SaXylR-like"/>
    <property type="match status" value="1"/>
</dbReference>
<evidence type="ECO:0000256" key="2">
    <source>
        <dbReference type="ARBA" id="ARBA00006479"/>
    </source>
</evidence>
<protein>
    <submittedName>
        <fullName evidence="4">ROK family protein</fullName>
    </submittedName>
</protein>
<evidence type="ECO:0000313" key="5">
    <source>
        <dbReference type="Proteomes" id="UP000306420"/>
    </source>
</evidence>
<dbReference type="SUPFAM" id="SSF53067">
    <property type="entry name" value="Actin-like ATPase domain"/>
    <property type="match status" value="1"/>
</dbReference>
<dbReference type="OrthoDB" id="9796533at2"/>
<evidence type="ECO:0000256" key="3">
    <source>
        <dbReference type="ARBA" id="ARBA00022629"/>
    </source>
</evidence>
<dbReference type="InterPro" id="IPR049874">
    <property type="entry name" value="ROK_cs"/>
</dbReference>
<proteinExistence type="inferred from homology"/>
<dbReference type="InterPro" id="IPR036390">
    <property type="entry name" value="WH_DNA-bd_sf"/>
</dbReference>
<accession>A0A5R9DV69</accession>
<dbReference type="Pfam" id="PF00480">
    <property type="entry name" value="ROK"/>
    <property type="match status" value="1"/>
</dbReference>
<dbReference type="EMBL" id="VBSP01000045">
    <property type="protein sequence ID" value="TLQ39863.1"/>
    <property type="molecule type" value="Genomic_DNA"/>
</dbReference>
<name>A0A5R9DV69_9LACT</name>
<dbReference type="InterPro" id="IPR000600">
    <property type="entry name" value="ROK"/>
</dbReference>
<dbReference type="Gene3D" id="3.30.420.40">
    <property type="match status" value="2"/>
</dbReference>
<comment type="similarity">
    <text evidence="2">Belongs to the ROK (NagC/XylR) family.</text>
</comment>
<dbReference type="PANTHER" id="PTHR18964">
    <property type="entry name" value="ROK (REPRESSOR, ORF, KINASE) FAMILY"/>
    <property type="match status" value="1"/>
</dbReference>
<dbReference type="Proteomes" id="UP000306420">
    <property type="component" value="Unassembled WGS sequence"/>
</dbReference>
<keyword evidence="3" id="KW-0859">Xylose metabolism</keyword>
<gene>
    <name evidence="4" type="ORF">FEZ33_09990</name>
</gene>
<dbReference type="Gene3D" id="1.10.10.10">
    <property type="entry name" value="Winged helix-like DNA-binding domain superfamily/Winged helix DNA-binding domain"/>
    <property type="match status" value="1"/>
</dbReference>
<dbReference type="InterPro" id="IPR036388">
    <property type="entry name" value="WH-like_DNA-bd_sf"/>
</dbReference>
<organism evidence="4 5">
    <name type="scientific">Ruoffia tabacinasalis</name>
    <dbReference type="NCBI Taxonomy" id="87458"/>
    <lineage>
        <taxon>Bacteria</taxon>
        <taxon>Bacillati</taxon>
        <taxon>Bacillota</taxon>
        <taxon>Bacilli</taxon>
        <taxon>Lactobacillales</taxon>
        <taxon>Aerococcaceae</taxon>
        <taxon>Ruoffia</taxon>
    </lineage>
</organism>
<dbReference type="PANTHER" id="PTHR18964:SF149">
    <property type="entry name" value="BIFUNCTIONAL UDP-N-ACETYLGLUCOSAMINE 2-EPIMERASE_N-ACETYLMANNOSAMINE KINASE"/>
    <property type="match status" value="1"/>
</dbReference>